<evidence type="ECO:0000313" key="11">
    <source>
        <dbReference type="EMBL" id="ACZ42150.1"/>
    </source>
</evidence>
<feature type="binding site" evidence="7 9">
    <location>
        <begin position="100"/>
        <end position="101"/>
    </location>
    <ligand>
        <name>substrate</name>
    </ligand>
</feature>
<evidence type="ECO:0000256" key="1">
    <source>
        <dbReference type="ARBA" id="ARBA00001864"/>
    </source>
</evidence>
<dbReference type="Proteomes" id="UP000000323">
    <property type="component" value="Chromosome 1"/>
</dbReference>
<feature type="binding site" evidence="7 9">
    <location>
        <position position="110"/>
    </location>
    <ligand>
        <name>substrate</name>
    </ligand>
</feature>
<sequence>MRILLIHGPNLNMLGQRQPEIYGRVSMKKINELCRQKAEELGCELVIMQSNHEGFIIDFLQENFGNCDGIIINPGALTHYGLALRDALESMRVPIVEVHLSNVYAREEWRHKSVIAPIVLGQITGFGYRGYTAALQLLYDHLLDR</sequence>
<dbReference type="GO" id="GO:0009423">
    <property type="term" value="P:chorismate biosynthetic process"/>
    <property type="evidence" value="ECO:0007669"/>
    <property type="project" value="UniProtKB-UniRule"/>
</dbReference>
<protein>
    <recommendedName>
        <fullName evidence="5 7">3-dehydroquinate dehydratase</fullName>
        <shortName evidence="7">3-dehydroquinase</shortName>
        <ecNumber evidence="5 7">4.2.1.10</ecNumber>
    </recommendedName>
    <alternativeName>
        <fullName evidence="7">Type II DHQase</fullName>
    </alternativeName>
</protein>
<comment type="similarity">
    <text evidence="3 7">Belongs to the type-II 3-dehydroquinase family.</text>
</comment>
<accession>D1CBI5</accession>
<evidence type="ECO:0000256" key="9">
    <source>
        <dbReference type="PIRSR" id="PIRSR001399-2"/>
    </source>
</evidence>
<dbReference type="NCBIfam" id="NF003806">
    <property type="entry name" value="PRK05395.1-3"/>
    <property type="match status" value="1"/>
</dbReference>
<dbReference type="HAMAP" id="MF_00169">
    <property type="entry name" value="AroQ"/>
    <property type="match status" value="1"/>
</dbReference>
<dbReference type="PANTHER" id="PTHR21272:SF3">
    <property type="entry name" value="CATABOLIC 3-DEHYDROQUINASE"/>
    <property type="match status" value="1"/>
</dbReference>
<keyword evidence="7" id="KW-0057">Aromatic amino acid biosynthesis</keyword>
<dbReference type="PROSITE" id="PS01029">
    <property type="entry name" value="DEHYDROQUINASE_II"/>
    <property type="match status" value="1"/>
</dbReference>
<dbReference type="PANTHER" id="PTHR21272">
    <property type="entry name" value="CATABOLIC 3-DEHYDROQUINASE"/>
    <property type="match status" value="1"/>
</dbReference>
<evidence type="ECO:0000256" key="3">
    <source>
        <dbReference type="ARBA" id="ARBA00011037"/>
    </source>
</evidence>
<dbReference type="GO" id="GO:0009073">
    <property type="term" value="P:aromatic amino acid family biosynthetic process"/>
    <property type="evidence" value="ECO:0007669"/>
    <property type="project" value="UniProtKB-KW"/>
</dbReference>
<dbReference type="GO" id="GO:0019631">
    <property type="term" value="P:quinate catabolic process"/>
    <property type="evidence" value="ECO:0007669"/>
    <property type="project" value="TreeGrafter"/>
</dbReference>
<evidence type="ECO:0000256" key="2">
    <source>
        <dbReference type="ARBA" id="ARBA00004902"/>
    </source>
</evidence>
<dbReference type="Gene3D" id="3.40.50.9100">
    <property type="entry name" value="Dehydroquinase, class II"/>
    <property type="match status" value="1"/>
</dbReference>
<gene>
    <name evidence="7" type="primary">aroQ</name>
    <name evidence="11" type="ordered locus">Tter_1242</name>
</gene>
<feature type="active site" description="Proton acceptor" evidence="7 8">
    <location>
        <position position="22"/>
    </location>
</feature>
<dbReference type="HOGENOM" id="CLU_090968_1_0_0"/>
<feature type="binding site" evidence="7 9">
    <location>
        <position position="73"/>
    </location>
    <ligand>
        <name>substrate</name>
    </ligand>
</feature>
<evidence type="ECO:0000256" key="6">
    <source>
        <dbReference type="ARBA" id="ARBA00023239"/>
    </source>
</evidence>
<comment type="catalytic activity">
    <reaction evidence="1 7">
        <text>3-dehydroquinate = 3-dehydroshikimate + H2O</text>
        <dbReference type="Rhea" id="RHEA:21096"/>
        <dbReference type="ChEBI" id="CHEBI:15377"/>
        <dbReference type="ChEBI" id="CHEBI:16630"/>
        <dbReference type="ChEBI" id="CHEBI:32364"/>
        <dbReference type="EC" id="4.2.1.10"/>
    </reaction>
</comment>
<feature type="site" description="Transition state stabilizer" evidence="7 10">
    <location>
        <position position="17"/>
    </location>
</feature>
<proteinExistence type="inferred from homology"/>
<keyword evidence="6 7" id="KW-0456">Lyase</keyword>
<organism evidence="11 12">
    <name type="scientific">Thermobaculum terrenum (strain ATCC BAA-798 / CCMEE 7001 / YNP1)</name>
    <dbReference type="NCBI Taxonomy" id="525904"/>
    <lineage>
        <taxon>Bacteria</taxon>
        <taxon>Bacillati</taxon>
        <taxon>Chloroflexota</taxon>
        <taxon>Chloroflexia</taxon>
        <taxon>Candidatus Thermobaculales</taxon>
        <taxon>Candidatus Thermobaculaceae</taxon>
        <taxon>Thermobaculum</taxon>
    </lineage>
</organism>
<dbReference type="NCBIfam" id="NF003807">
    <property type="entry name" value="PRK05395.1-4"/>
    <property type="match status" value="1"/>
</dbReference>
<dbReference type="RefSeq" id="WP_012875185.1">
    <property type="nucleotide sequence ID" value="NC_013525.1"/>
</dbReference>
<dbReference type="OrthoDB" id="9790793at2"/>
<dbReference type="PIRSF" id="PIRSF001399">
    <property type="entry name" value="DHquinase_II"/>
    <property type="match status" value="1"/>
</dbReference>
<evidence type="ECO:0000256" key="10">
    <source>
        <dbReference type="PIRSR" id="PIRSR001399-3"/>
    </source>
</evidence>
<dbReference type="EC" id="4.2.1.10" evidence="5 7"/>
<dbReference type="GO" id="GO:0003855">
    <property type="term" value="F:3-dehydroquinate dehydratase activity"/>
    <property type="evidence" value="ECO:0007669"/>
    <property type="project" value="UniProtKB-UniRule"/>
</dbReference>
<evidence type="ECO:0000313" key="12">
    <source>
        <dbReference type="Proteomes" id="UP000000323"/>
    </source>
</evidence>
<evidence type="ECO:0000256" key="4">
    <source>
        <dbReference type="ARBA" id="ARBA00011193"/>
    </source>
</evidence>
<dbReference type="STRING" id="525904.Tter_1242"/>
<comment type="pathway">
    <text evidence="2 7">Metabolic intermediate biosynthesis; chorismate biosynthesis; chorismate from D-erythrose 4-phosphate and phosphoenolpyruvate: step 3/7.</text>
</comment>
<comment type="function">
    <text evidence="7">Catalyzes a trans-dehydration via an enolate intermediate.</text>
</comment>
<dbReference type="eggNOG" id="COG0757">
    <property type="taxonomic scope" value="Bacteria"/>
</dbReference>
<evidence type="ECO:0000256" key="5">
    <source>
        <dbReference type="ARBA" id="ARBA00012060"/>
    </source>
</evidence>
<feature type="binding site" evidence="7 9">
    <location>
        <position position="79"/>
    </location>
    <ligand>
        <name>substrate</name>
    </ligand>
</feature>
<dbReference type="SUPFAM" id="SSF52304">
    <property type="entry name" value="Type II 3-dehydroquinate dehydratase"/>
    <property type="match status" value="1"/>
</dbReference>
<keyword evidence="7" id="KW-0028">Amino-acid biosynthesis</keyword>
<feature type="active site" description="Proton donor" evidence="7 8">
    <location>
        <position position="99"/>
    </location>
</feature>
<dbReference type="UniPathway" id="UPA00053">
    <property type="reaction ID" value="UER00086"/>
</dbReference>
<dbReference type="InterPro" id="IPR036441">
    <property type="entry name" value="DHquinase_II_sf"/>
</dbReference>
<dbReference type="NCBIfam" id="TIGR01088">
    <property type="entry name" value="aroQ"/>
    <property type="match status" value="1"/>
</dbReference>
<dbReference type="InterPro" id="IPR001874">
    <property type="entry name" value="DHquinase_II"/>
</dbReference>
<comment type="subunit">
    <text evidence="4 7">Homododecamer.</text>
</comment>
<dbReference type="KEGG" id="ttr:Tter_1242"/>
<keyword evidence="12" id="KW-1185">Reference proteome</keyword>
<dbReference type="GO" id="GO:0008652">
    <property type="term" value="P:amino acid biosynthetic process"/>
    <property type="evidence" value="ECO:0007669"/>
    <property type="project" value="UniProtKB-KW"/>
</dbReference>
<dbReference type="Pfam" id="PF01220">
    <property type="entry name" value="DHquinase_II"/>
    <property type="match status" value="1"/>
</dbReference>
<dbReference type="NCBIfam" id="NF003805">
    <property type="entry name" value="PRK05395.1-2"/>
    <property type="match status" value="1"/>
</dbReference>
<feature type="binding site" evidence="7 9">
    <location>
        <position position="86"/>
    </location>
    <ligand>
        <name>substrate</name>
    </ligand>
</feature>
<dbReference type="AlphaFoldDB" id="D1CBI5"/>
<reference evidence="12" key="1">
    <citation type="journal article" date="2010" name="Stand. Genomic Sci.">
        <title>Complete genome sequence of 'Thermobaculum terrenum' type strain (YNP1).</title>
        <authorList>
            <person name="Kiss H."/>
            <person name="Cleland D."/>
            <person name="Lapidus A."/>
            <person name="Lucas S."/>
            <person name="Glavina Del Rio T."/>
            <person name="Nolan M."/>
            <person name="Tice H."/>
            <person name="Han C."/>
            <person name="Goodwin L."/>
            <person name="Pitluck S."/>
            <person name="Liolios K."/>
            <person name="Ivanova N."/>
            <person name="Mavromatis K."/>
            <person name="Ovchinnikova G."/>
            <person name="Pati A."/>
            <person name="Chen A."/>
            <person name="Palaniappan K."/>
            <person name="Land M."/>
            <person name="Hauser L."/>
            <person name="Chang Y."/>
            <person name="Jeffries C."/>
            <person name="Lu M."/>
            <person name="Brettin T."/>
            <person name="Detter J."/>
            <person name="Goker M."/>
            <person name="Tindall B."/>
            <person name="Beck B."/>
            <person name="McDermott T."/>
            <person name="Woyke T."/>
            <person name="Bristow J."/>
            <person name="Eisen J."/>
            <person name="Markowitz V."/>
            <person name="Hugenholtz P."/>
            <person name="Kyrpides N."/>
            <person name="Klenk H."/>
            <person name="Cheng J."/>
        </authorList>
    </citation>
    <scope>NUCLEOTIDE SEQUENCE [LARGE SCALE GENOMIC DNA]</scope>
    <source>
        <strain evidence="12">ATCC BAA-798 / YNP1</strain>
    </source>
</reference>
<dbReference type="InterPro" id="IPR018509">
    <property type="entry name" value="DHquinase_II_CS"/>
</dbReference>
<name>D1CBI5_THET1</name>
<evidence type="ECO:0000256" key="7">
    <source>
        <dbReference type="HAMAP-Rule" id="MF_00169"/>
    </source>
</evidence>
<evidence type="ECO:0000256" key="8">
    <source>
        <dbReference type="PIRSR" id="PIRSR001399-1"/>
    </source>
</evidence>
<dbReference type="CDD" id="cd00466">
    <property type="entry name" value="DHQase_II"/>
    <property type="match status" value="1"/>
</dbReference>
<dbReference type="EMBL" id="CP001825">
    <property type="protein sequence ID" value="ACZ42150.1"/>
    <property type="molecule type" value="Genomic_DNA"/>
</dbReference>